<sequence length="407" mass="43446">MHDDNLSADRPTFVSHLECSMTGERYEADQLHGLSRVGRPLLVRYDLDGVRAALTPADLAARPADLWKYRELLPVRRTANIVSLGETATPIVPLENEPGNVWVKDEGRLPTGSFKARGLVMAIAMAKELGVATIAMPTNGNAGAAAAAYAARAGIEAVIFCPDDTPEINVREIAAQGARVYRVNGLIDDCGKLVGAGKEARGWFDLSTLKEPYRIEGKKTMGLELAEQLGWELPDAIFYPTGGGTGLIGMWKAFDEMEALGWIGSKRPRMYAVQAEGCAPIVRAFEAGERHAVRWEDAHTVAAGIRVPQAVGDFLILDAVRASGGKALAVSDAALMQAVAEAGTQDGLLLCPEGGATLAAYRDALASGLVDAEERVVLFNCATGLKYPLADASRFLDRNAAIDWASL</sequence>
<dbReference type="SUPFAM" id="SSF53686">
    <property type="entry name" value="Tryptophan synthase beta subunit-like PLP-dependent enzymes"/>
    <property type="match status" value="1"/>
</dbReference>
<comment type="cofactor">
    <cofactor evidence="1">
        <name>pyridoxal 5'-phosphate</name>
        <dbReference type="ChEBI" id="CHEBI:597326"/>
    </cofactor>
</comment>
<keyword evidence="2" id="KW-0663">Pyridoxal phosphate</keyword>
<evidence type="ECO:0000313" key="5">
    <source>
        <dbReference type="EMBL" id="MDV3457713.1"/>
    </source>
</evidence>
<accession>A0ABU3Y8H9</accession>
<evidence type="ECO:0000256" key="1">
    <source>
        <dbReference type="ARBA" id="ARBA00001933"/>
    </source>
</evidence>
<protein>
    <submittedName>
        <fullName evidence="5">Threonine synthase</fullName>
        <ecNumber evidence="5">4.2.3.1</ecNumber>
    </submittedName>
</protein>
<dbReference type="CDD" id="cd01563">
    <property type="entry name" value="Thr-synth_1"/>
    <property type="match status" value="1"/>
</dbReference>
<dbReference type="InterPro" id="IPR036052">
    <property type="entry name" value="TrpB-like_PALP_sf"/>
</dbReference>
<dbReference type="PANTHER" id="PTHR48078:SF6">
    <property type="entry name" value="L-THREONINE DEHYDRATASE CATABOLIC TDCB"/>
    <property type="match status" value="1"/>
</dbReference>
<dbReference type="NCBIfam" id="NF006050">
    <property type="entry name" value="PRK08197.1"/>
    <property type="match status" value="1"/>
</dbReference>
<keyword evidence="6" id="KW-1185">Reference proteome</keyword>
<keyword evidence="3 5" id="KW-0456">Lyase</keyword>
<dbReference type="Pfam" id="PF00291">
    <property type="entry name" value="PALP"/>
    <property type="match status" value="1"/>
</dbReference>
<dbReference type="PROSITE" id="PS00165">
    <property type="entry name" value="DEHYDRATASE_SER_THR"/>
    <property type="match status" value="1"/>
</dbReference>
<dbReference type="Proteomes" id="UP001273531">
    <property type="component" value="Unassembled WGS sequence"/>
</dbReference>
<dbReference type="EMBL" id="JAWJEJ010000001">
    <property type="protein sequence ID" value="MDV3457713.1"/>
    <property type="molecule type" value="Genomic_DNA"/>
</dbReference>
<dbReference type="InterPro" id="IPR050147">
    <property type="entry name" value="Ser/Thr_Dehydratase"/>
</dbReference>
<name>A0ABU3Y8H9_9SPHN</name>
<dbReference type="InterPro" id="IPR001926">
    <property type="entry name" value="TrpB-like_PALP"/>
</dbReference>
<organism evidence="5 6">
    <name type="scientific">Sphingomonas agrestis</name>
    <dbReference type="NCBI Taxonomy" id="3080540"/>
    <lineage>
        <taxon>Bacteria</taxon>
        <taxon>Pseudomonadati</taxon>
        <taxon>Pseudomonadota</taxon>
        <taxon>Alphaproteobacteria</taxon>
        <taxon>Sphingomonadales</taxon>
        <taxon>Sphingomonadaceae</taxon>
        <taxon>Sphingomonas</taxon>
    </lineage>
</organism>
<dbReference type="EC" id="4.2.3.1" evidence="5"/>
<evidence type="ECO:0000256" key="3">
    <source>
        <dbReference type="ARBA" id="ARBA00023239"/>
    </source>
</evidence>
<evidence type="ECO:0000313" key="6">
    <source>
        <dbReference type="Proteomes" id="UP001273531"/>
    </source>
</evidence>
<proteinExistence type="predicted"/>
<dbReference type="PANTHER" id="PTHR48078">
    <property type="entry name" value="THREONINE DEHYDRATASE, MITOCHONDRIAL-RELATED"/>
    <property type="match status" value="1"/>
</dbReference>
<feature type="domain" description="Tryptophan synthase beta chain-like PALP" evidence="4">
    <location>
        <begin position="82"/>
        <end position="381"/>
    </location>
</feature>
<gene>
    <name evidence="5" type="ORF">RZN05_12025</name>
</gene>
<dbReference type="InterPro" id="IPR000634">
    <property type="entry name" value="Ser/Thr_deHydtase_PyrdxlP-BS"/>
</dbReference>
<dbReference type="RefSeq" id="WP_317226845.1">
    <property type="nucleotide sequence ID" value="NZ_JAWJEJ010000001.1"/>
</dbReference>
<evidence type="ECO:0000256" key="2">
    <source>
        <dbReference type="ARBA" id="ARBA00022898"/>
    </source>
</evidence>
<evidence type="ECO:0000259" key="4">
    <source>
        <dbReference type="Pfam" id="PF00291"/>
    </source>
</evidence>
<reference evidence="5 6" key="1">
    <citation type="submission" date="2023-10" db="EMBL/GenBank/DDBJ databases">
        <title>Sphingomonas sp. HF-S4 16S ribosomal RNA gene Genome sequencing and assembly.</title>
        <authorList>
            <person name="Lee H."/>
        </authorList>
    </citation>
    <scope>NUCLEOTIDE SEQUENCE [LARGE SCALE GENOMIC DNA]</scope>
    <source>
        <strain evidence="5 6">HF-S4</strain>
    </source>
</reference>
<dbReference type="GO" id="GO:0004795">
    <property type="term" value="F:threonine synthase activity"/>
    <property type="evidence" value="ECO:0007669"/>
    <property type="project" value="UniProtKB-EC"/>
</dbReference>
<dbReference type="Gene3D" id="3.40.50.1100">
    <property type="match status" value="2"/>
</dbReference>
<comment type="caution">
    <text evidence="5">The sequence shown here is derived from an EMBL/GenBank/DDBJ whole genome shotgun (WGS) entry which is preliminary data.</text>
</comment>